<evidence type="ECO:0000313" key="2">
    <source>
        <dbReference type="Proteomes" id="UP000221741"/>
    </source>
</evidence>
<dbReference type="Pfam" id="PF16857">
    <property type="entry name" value="RNA_pol_inhib"/>
    <property type="match status" value="1"/>
</dbReference>
<dbReference type="InterPro" id="IPR038715">
    <property type="entry name" value="RNA_pol_inhibitor_sf"/>
</dbReference>
<dbReference type="Proteomes" id="UP000221741">
    <property type="component" value="Segment"/>
</dbReference>
<gene>
    <name evidence="1" type="ORF">F_21</name>
</gene>
<reference evidence="1 2" key="1">
    <citation type="submission" date="2016-12" db="EMBL/GenBank/DDBJ databases">
        <title>Biological and genomic characterisation of a historic collection of therapeutic bacteriophage.</title>
        <authorList>
            <person name="Baig A."/>
            <person name="Colom J."/>
            <person name="Atterbury R."/>
            <person name="Barrow P."/>
        </authorList>
    </citation>
    <scope>NUCLEOTIDE SEQUENCE [LARGE SCALE GENOMIC DNA]</scope>
</reference>
<organism evidence="1 2">
    <name type="scientific">Escherichia phage vB_EcoP_F</name>
    <dbReference type="NCBI Taxonomy" id="1933110"/>
    <lineage>
        <taxon>Viruses</taxon>
        <taxon>Duplodnaviria</taxon>
        <taxon>Heunggongvirae</taxon>
        <taxon>Uroviricota</taxon>
        <taxon>Caudoviricetes</taxon>
        <taxon>Autographivirales</taxon>
        <taxon>Autotranscriptaviridae</taxon>
        <taxon>Studiervirinae</taxon>
        <taxon>Kayfunavirus</taxon>
        <taxon>Kayfunavirus F</taxon>
    </lineage>
</organism>
<dbReference type="EMBL" id="KY295894">
    <property type="protein sequence ID" value="AQT25415.1"/>
    <property type="molecule type" value="Genomic_DNA"/>
</dbReference>
<dbReference type="Gene3D" id="3.10.20.510">
    <property type="entry name" value="RNA polymerase inhibitor"/>
    <property type="match status" value="1"/>
</dbReference>
<accession>A0A1S6KVH5</accession>
<sequence length="52" mass="5994">MSLEEKKYIVELEGRVQSFEVPLYAKSLEEATLKSQEYEDAGFVVGRIRPET</sequence>
<name>A0A1S6KVH5_9CAUD</name>
<dbReference type="InterPro" id="IPR016412">
    <property type="entry name" value="RNA_pol_inhibitor"/>
</dbReference>
<evidence type="ECO:0000313" key="1">
    <source>
        <dbReference type="EMBL" id="AQT25415.1"/>
    </source>
</evidence>
<proteinExistence type="predicted"/>
<keyword evidence="2" id="KW-1185">Reference proteome</keyword>
<protein>
    <submittedName>
        <fullName evidence="1">Inhibitor of host bacterial RNA polymerase</fullName>
    </submittedName>
</protein>